<feature type="transmembrane region" description="Helical" evidence="5">
    <location>
        <begin position="12"/>
        <end position="32"/>
    </location>
</feature>
<keyword evidence="7" id="KW-1185">Reference proteome</keyword>
<reference evidence="6 7" key="1">
    <citation type="submission" date="2017-06" db="EMBL/GenBank/DDBJ databases">
        <title>Aedes aegypti genome working group (AGWG) sequencing and assembly.</title>
        <authorList>
            <consortium name="Aedes aegypti Genome Working Group (AGWG)"/>
            <person name="Matthews B.J."/>
        </authorList>
    </citation>
    <scope>NUCLEOTIDE SEQUENCE [LARGE SCALE GENOMIC DNA]</scope>
    <source>
        <strain evidence="6 7">LVP_AGWG</strain>
    </source>
</reference>
<dbReference type="InterPro" id="IPR036259">
    <property type="entry name" value="MFS_trans_sf"/>
</dbReference>
<feature type="transmembrane region" description="Helical" evidence="5">
    <location>
        <begin position="115"/>
        <end position="133"/>
    </location>
</feature>
<name>A0A903TY56_AEDAE</name>
<evidence type="ECO:0000256" key="1">
    <source>
        <dbReference type="ARBA" id="ARBA00004141"/>
    </source>
</evidence>
<accession>A0A903TY56</accession>
<dbReference type="Pfam" id="PF07690">
    <property type="entry name" value="MFS_1"/>
    <property type="match status" value="1"/>
</dbReference>
<feature type="transmembrane region" description="Helical" evidence="5">
    <location>
        <begin position="145"/>
        <end position="167"/>
    </location>
</feature>
<protein>
    <submittedName>
        <fullName evidence="6">Uncharacterized protein</fullName>
    </submittedName>
</protein>
<feature type="transmembrane region" description="Helical" evidence="5">
    <location>
        <begin position="441"/>
        <end position="464"/>
    </location>
</feature>
<feature type="transmembrane region" description="Helical" evidence="5">
    <location>
        <begin position="379"/>
        <end position="400"/>
    </location>
</feature>
<dbReference type="PANTHER" id="PTHR23507:SF1">
    <property type="entry name" value="FI18259P1-RELATED"/>
    <property type="match status" value="1"/>
</dbReference>
<dbReference type="SUPFAM" id="SSF103473">
    <property type="entry name" value="MFS general substrate transporter"/>
    <property type="match status" value="1"/>
</dbReference>
<sequence length="498" mass="54539">MVQVIQTWTKKVISNITIEPVLIFFLFGYGVIFAGLKNFELEKACATKSTNDLKVCGIFPELEGSDVCKKLFAENSTQPSPMAEGVNYTAEEIEHYRMVCAAKDEAVVNLTVLDSYRNVITGLIEVVILLFAGSWSDRVGLRKPCILIPIAADTISLLALIICAIFMREIPLEVTGILHQLISALGGGGHLILTGVFSYLTIVTTESQRTFRFACASIVISVIPIIARFFSGHIFKALGFLKLCILCTTTHSIALLYGIFVLKEPDSDAKNKTVANQNEPNSSSPTKKLFDMTLATDCINVITKKRAFNIRKILMFTFVVYFINFGAAADTNIAFSIAQSKFHWVTNLGIWGAYDALTTQLGTMLAIGVLGKRFGVSDYFICAFSVCFTLIAKPIMAYAVSTLKDHFFYVATSIDIFDGSKTVAIRSIVSKLVEQNEIGKINSLLGVIASAQSIVYPTIYSVVFLQSRDIFIGAVFMLAEVFLLVSLGLYIVSSCPGS</sequence>
<evidence type="ECO:0000256" key="3">
    <source>
        <dbReference type="ARBA" id="ARBA00022989"/>
    </source>
</evidence>
<dbReference type="EnsemblMetazoa" id="AAEL003983-RB">
    <property type="protein sequence ID" value="AAEL003983-PB"/>
    <property type="gene ID" value="AAEL003983"/>
</dbReference>
<keyword evidence="2 5" id="KW-0812">Transmembrane</keyword>
<feature type="transmembrane region" description="Helical" evidence="5">
    <location>
        <begin position="313"/>
        <end position="338"/>
    </location>
</feature>
<organism evidence="6 7">
    <name type="scientific">Aedes aegypti</name>
    <name type="common">Yellowfever mosquito</name>
    <name type="synonym">Culex aegypti</name>
    <dbReference type="NCBI Taxonomy" id="7159"/>
    <lineage>
        <taxon>Eukaryota</taxon>
        <taxon>Metazoa</taxon>
        <taxon>Ecdysozoa</taxon>
        <taxon>Arthropoda</taxon>
        <taxon>Hexapoda</taxon>
        <taxon>Insecta</taxon>
        <taxon>Pterygota</taxon>
        <taxon>Neoptera</taxon>
        <taxon>Endopterygota</taxon>
        <taxon>Diptera</taxon>
        <taxon>Nematocera</taxon>
        <taxon>Culicoidea</taxon>
        <taxon>Culicidae</taxon>
        <taxon>Culicinae</taxon>
        <taxon>Aedini</taxon>
        <taxon>Aedes</taxon>
        <taxon>Stegomyia</taxon>
    </lineage>
</organism>
<feature type="transmembrane region" description="Helical" evidence="5">
    <location>
        <begin position="179"/>
        <end position="201"/>
    </location>
</feature>
<proteinExistence type="predicted"/>
<dbReference type="Proteomes" id="UP000008820">
    <property type="component" value="Chromosome 2"/>
</dbReference>
<reference evidence="6" key="2">
    <citation type="submission" date="2022-10" db="UniProtKB">
        <authorList>
            <consortium name="EnsemblMetazoa"/>
        </authorList>
    </citation>
    <scope>IDENTIFICATION</scope>
    <source>
        <strain evidence="6">LVP_AGWG</strain>
    </source>
</reference>
<dbReference type="AlphaFoldDB" id="A0A903TY56"/>
<feature type="transmembrane region" description="Helical" evidence="5">
    <location>
        <begin position="470"/>
        <end position="492"/>
    </location>
</feature>
<evidence type="ECO:0000313" key="6">
    <source>
        <dbReference type="EnsemblMetazoa" id="AAEL003983-PB"/>
    </source>
</evidence>
<feature type="transmembrane region" description="Helical" evidence="5">
    <location>
        <begin position="213"/>
        <end position="231"/>
    </location>
</feature>
<evidence type="ECO:0000313" key="7">
    <source>
        <dbReference type="Proteomes" id="UP000008820"/>
    </source>
</evidence>
<feature type="transmembrane region" description="Helical" evidence="5">
    <location>
        <begin position="237"/>
        <end position="262"/>
    </location>
</feature>
<evidence type="ECO:0000256" key="2">
    <source>
        <dbReference type="ARBA" id="ARBA00022692"/>
    </source>
</evidence>
<dbReference type="OrthoDB" id="3026777at2759"/>
<dbReference type="GO" id="GO:0016020">
    <property type="term" value="C:membrane"/>
    <property type="evidence" value="ECO:0007669"/>
    <property type="project" value="UniProtKB-SubCell"/>
</dbReference>
<feature type="transmembrane region" description="Helical" evidence="5">
    <location>
        <begin position="350"/>
        <end position="370"/>
    </location>
</feature>
<keyword evidence="3 5" id="KW-1133">Transmembrane helix</keyword>
<dbReference type="PANTHER" id="PTHR23507">
    <property type="entry name" value="ZGC:174356"/>
    <property type="match status" value="1"/>
</dbReference>
<dbReference type="GO" id="GO:0022857">
    <property type="term" value="F:transmembrane transporter activity"/>
    <property type="evidence" value="ECO:0007669"/>
    <property type="project" value="InterPro"/>
</dbReference>
<dbReference type="Gene3D" id="1.20.1250.20">
    <property type="entry name" value="MFS general substrate transporter like domains"/>
    <property type="match status" value="1"/>
</dbReference>
<keyword evidence="4 5" id="KW-0472">Membrane</keyword>
<gene>
    <name evidence="6" type="primary">5563863</name>
</gene>
<evidence type="ECO:0000256" key="5">
    <source>
        <dbReference type="SAM" id="Phobius"/>
    </source>
</evidence>
<comment type="subcellular location">
    <subcellularLocation>
        <location evidence="1">Membrane</location>
        <topology evidence="1">Multi-pass membrane protein</topology>
    </subcellularLocation>
</comment>
<dbReference type="InterPro" id="IPR011701">
    <property type="entry name" value="MFS"/>
</dbReference>
<evidence type="ECO:0000256" key="4">
    <source>
        <dbReference type="ARBA" id="ARBA00023136"/>
    </source>
</evidence>